<sequence length="273" mass="31004">MTLEQTRLLGIEFERRIQTMIPDRELEKLDTETIYSFLNQYQDKYVHDIYRNLDKIPSGTKLSAHVESVLQAMIKTEDISIDASGVVNNTSSITDPNGVTISNTGRSVTYPLSEQFYMYIRSVSKVSSSFSFRSAKTGNATSIRVLPNQLVSQTDVWKLIETPHDSLRIMRYPAAVLNKYAGTKPTITVLYDQYTKPEGISIVYYSEPAHFDLMSSTPCELPMDVFEDIVSGAVDLYVQYAAGAEANKRRQDEAVRKQQQQEQANRRNNNDED</sequence>
<feature type="compositionally biased region" description="Basic and acidic residues" evidence="1">
    <location>
        <begin position="246"/>
        <end position="256"/>
    </location>
</feature>
<proteinExistence type="predicted"/>
<dbReference type="GeneID" id="65131988"/>
<evidence type="ECO:0000313" key="2">
    <source>
        <dbReference type="EMBL" id="QOR57823.1"/>
    </source>
</evidence>
<accession>A0A7M1RTV2</accession>
<name>A0A7M1RTV2_9CAUD</name>
<dbReference type="Proteomes" id="UP000594103">
    <property type="component" value="Segment"/>
</dbReference>
<feature type="region of interest" description="Disordered" evidence="1">
    <location>
        <begin position="245"/>
        <end position="273"/>
    </location>
</feature>
<dbReference type="RefSeq" id="YP_010113463.1">
    <property type="nucleotide sequence ID" value="NC_055903.1"/>
</dbReference>
<feature type="compositionally biased region" description="Basic and acidic residues" evidence="1">
    <location>
        <begin position="264"/>
        <end position="273"/>
    </location>
</feature>
<dbReference type="EMBL" id="MT774410">
    <property type="protein sequence ID" value="QOR57823.1"/>
    <property type="molecule type" value="Genomic_DNA"/>
</dbReference>
<keyword evidence="3" id="KW-1185">Reference proteome</keyword>
<evidence type="ECO:0000313" key="3">
    <source>
        <dbReference type="Proteomes" id="UP000594103"/>
    </source>
</evidence>
<dbReference type="KEGG" id="vg:65131988"/>
<organism evidence="2 3">
    <name type="scientific">uncultured phage cr272_1</name>
    <dbReference type="NCBI Taxonomy" id="2772094"/>
    <lineage>
        <taxon>Viruses</taxon>
        <taxon>Duplodnaviria</taxon>
        <taxon>Heunggongvirae</taxon>
        <taxon>Uroviricota</taxon>
        <taxon>Caudoviricetes</taxon>
        <taxon>Crassvirales</taxon>
        <taxon>Suoliviridae</taxon>
        <taxon>Oafivirinae</taxon>
        <taxon>Buhlduvirus</taxon>
        <taxon>Buhlduvirus porcinus</taxon>
    </lineage>
</organism>
<protein>
    <submittedName>
        <fullName evidence="2">Uncharacterized protein</fullName>
    </submittedName>
</protein>
<reference evidence="2 3" key="1">
    <citation type="submission" date="2020-07" db="EMBL/GenBank/DDBJ databases">
        <title>Taxonomic proposal: Crassvirales, a new order of highly abundant and diverse bacterial viruses.</title>
        <authorList>
            <person name="Shkoporov A.N."/>
            <person name="Stockdale S.R."/>
            <person name="Guerin E."/>
            <person name="Ross R.P."/>
            <person name="Hill C."/>
        </authorList>
    </citation>
    <scope>NUCLEOTIDE SEQUENCE [LARGE SCALE GENOMIC DNA]</scope>
</reference>
<evidence type="ECO:0000256" key="1">
    <source>
        <dbReference type="SAM" id="MobiDB-lite"/>
    </source>
</evidence>